<evidence type="ECO:0000313" key="1">
    <source>
        <dbReference type="EMBL" id="CAK1541592.1"/>
    </source>
</evidence>
<keyword evidence="2" id="KW-1185">Reference proteome</keyword>
<evidence type="ECO:0000313" key="2">
    <source>
        <dbReference type="Proteomes" id="UP001497472"/>
    </source>
</evidence>
<accession>A0AAV1J052</accession>
<protein>
    <submittedName>
        <fullName evidence="1">Uncharacterized protein</fullName>
    </submittedName>
</protein>
<gene>
    <name evidence="1" type="ORF">LNINA_LOCUS1558</name>
</gene>
<dbReference type="Proteomes" id="UP001497472">
    <property type="component" value="Unassembled WGS sequence"/>
</dbReference>
<reference evidence="1 2" key="1">
    <citation type="submission" date="2023-11" db="EMBL/GenBank/DDBJ databases">
        <authorList>
            <person name="Okamura Y."/>
        </authorList>
    </citation>
    <scope>NUCLEOTIDE SEQUENCE [LARGE SCALE GENOMIC DNA]</scope>
</reference>
<organism evidence="1 2">
    <name type="scientific">Leptosia nina</name>
    <dbReference type="NCBI Taxonomy" id="320188"/>
    <lineage>
        <taxon>Eukaryota</taxon>
        <taxon>Metazoa</taxon>
        <taxon>Ecdysozoa</taxon>
        <taxon>Arthropoda</taxon>
        <taxon>Hexapoda</taxon>
        <taxon>Insecta</taxon>
        <taxon>Pterygota</taxon>
        <taxon>Neoptera</taxon>
        <taxon>Endopterygota</taxon>
        <taxon>Lepidoptera</taxon>
        <taxon>Glossata</taxon>
        <taxon>Ditrysia</taxon>
        <taxon>Papilionoidea</taxon>
        <taxon>Pieridae</taxon>
        <taxon>Pierinae</taxon>
        <taxon>Leptosia</taxon>
    </lineage>
</organism>
<dbReference type="EMBL" id="CAVLEF010000002">
    <property type="protein sequence ID" value="CAK1541592.1"/>
    <property type="molecule type" value="Genomic_DNA"/>
</dbReference>
<proteinExistence type="predicted"/>
<sequence>MCERIAKQPYFDMDMVVGQPWRIYYTWNLKLDTACLEMQFKNASLKITNRIWSEMNEYLEQQPNWDAATLLLTMSPSKHELLLFADQGPAGSFVAVPNIASTSNMTPSRKSISLMKFTLKFLQDGQFLLFVDCQGGVGSLSARPDRTPYRSEIETAVAGLKIGDGFPACTKERNGDEQFLAK</sequence>
<comment type="caution">
    <text evidence="1">The sequence shown here is derived from an EMBL/GenBank/DDBJ whole genome shotgun (WGS) entry which is preliminary data.</text>
</comment>
<dbReference type="AlphaFoldDB" id="A0AAV1J052"/>
<name>A0AAV1J052_9NEOP</name>